<keyword evidence="4" id="KW-0812">Transmembrane</keyword>
<feature type="domain" description="TonB-dependent receptor plug" evidence="13">
    <location>
        <begin position="30"/>
        <end position="115"/>
    </location>
</feature>
<dbReference type="Gene3D" id="2.40.170.20">
    <property type="entry name" value="TonB-dependent receptor, beta-barrel domain"/>
    <property type="match status" value="1"/>
</dbReference>
<comment type="subcellular location">
    <subcellularLocation>
        <location evidence="1">Cell outer membrane</location>
        <topology evidence="1">Multi-pass membrane protein</topology>
    </subcellularLocation>
</comment>
<dbReference type="EMBL" id="JAQQKX010000017">
    <property type="protein sequence ID" value="MDC7684939.1"/>
    <property type="molecule type" value="Genomic_DNA"/>
</dbReference>
<keyword evidence="2" id="KW-0813">Transport</keyword>
<evidence type="ECO:0000256" key="4">
    <source>
        <dbReference type="ARBA" id="ARBA00022692"/>
    </source>
</evidence>
<keyword evidence="3" id="KW-1134">Transmembrane beta strand</keyword>
<evidence type="ECO:0000256" key="7">
    <source>
        <dbReference type="ARBA" id="ARBA00023136"/>
    </source>
</evidence>
<keyword evidence="6 10" id="KW-0798">TonB box</keyword>
<dbReference type="InterPro" id="IPR039426">
    <property type="entry name" value="TonB-dep_rcpt-like"/>
</dbReference>
<dbReference type="PANTHER" id="PTHR30069:SF29">
    <property type="entry name" value="HEMOGLOBIN AND HEMOGLOBIN-HAPTOGLOBIN-BINDING PROTEIN 1-RELATED"/>
    <property type="match status" value="1"/>
</dbReference>
<protein>
    <submittedName>
        <fullName evidence="14">Outer membrane beta-barrel protein</fullName>
    </submittedName>
</protein>
<comment type="similarity">
    <text evidence="10">Belongs to the TonB-dependent receptor family.</text>
</comment>
<accession>A0ABT5HY75</accession>
<dbReference type="Proteomes" id="UP001214854">
    <property type="component" value="Unassembled WGS sequence"/>
</dbReference>
<dbReference type="PANTHER" id="PTHR30069">
    <property type="entry name" value="TONB-DEPENDENT OUTER MEMBRANE RECEPTOR"/>
    <property type="match status" value="1"/>
</dbReference>
<keyword evidence="15" id="KW-1185">Reference proteome</keyword>
<keyword evidence="7 10" id="KW-0472">Membrane</keyword>
<evidence type="ECO:0000256" key="9">
    <source>
        <dbReference type="ARBA" id="ARBA00023237"/>
    </source>
</evidence>
<dbReference type="Pfam" id="PF07715">
    <property type="entry name" value="Plug"/>
    <property type="match status" value="1"/>
</dbReference>
<dbReference type="Pfam" id="PF00593">
    <property type="entry name" value="TonB_dep_Rec_b-barrel"/>
    <property type="match status" value="1"/>
</dbReference>
<sequence>MRRFKTVLFVSAALTATTAMPVLAQPTPTETSRQVIAYDTAFFKDFQVQSALDMVQRIPGFTLQNGDSVRGFAGAAGNVLIDGERPTTKTDAISDQLNRISASNVERIDLIIGGADGIDMQGQSKIVNIIRKKSDKPTITLVANTRLLTNGWVRPVVRGTYSRNAGDKSIELSATIFNNFDEDNNNGEKLIYRTGVAQPERTEILAEAGGEGVELMGNGTHPLWGGKLSLNGKYVPNTYRAQYRYITATTAVENLDYKEDAGEFGGKYVRPLGKKLTLKLNALTRWSDEDIEDFYKNPTEETLFDETSLSKENIVSGQLIWKHSDRLTIETGLEKAYNSLDSDNRLTINGVNEPLPASKVFVEEDRTEASVLATWQARKTISVEAGLKYEWSTISQDSERPDSQSFTYPKPKLQVTWSPQGPWQFIARFEREVGQLNFGDFVSSIDLMDSTVKAGNLSLEPSKTWVSELTANYRFWEKGAVVLKYVHSDIADVIDRLPIYATDGSVFDAKGNIGDGTADQFVIDTTLPTDKLNIPGGLLKTKISLADSEVTDPVTGTRRRMSGESRVQWEINYTQDLTKRKTQWGFRVNSGYDEKVYRVKEVSYYRGGIWANVFAEYKPTPKTSYRIELENITSRVYDADRDRYSGPRTTSPITSRELRRDRSEPWVFIRYRKEL</sequence>
<name>A0ABT5HY75_9CAUL</name>
<gene>
    <name evidence="14" type="ORF">PQU92_16770</name>
</gene>
<evidence type="ECO:0000313" key="14">
    <source>
        <dbReference type="EMBL" id="MDC7684939.1"/>
    </source>
</evidence>
<dbReference type="Gene3D" id="2.170.130.10">
    <property type="entry name" value="TonB-dependent receptor, plug domain"/>
    <property type="match status" value="1"/>
</dbReference>
<keyword evidence="5 11" id="KW-0732">Signal</keyword>
<evidence type="ECO:0000313" key="15">
    <source>
        <dbReference type="Proteomes" id="UP001214854"/>
    </source>
</evidence>
<dbReference type="InterPro" id="IPR037066">
    <property type="entry name" value="Plug_dom_sf"/>
</dbReference>
<evidence type="ECO:0000256" key="11">
    <source>
        <dbReference type="SAM" id="SignalP"/>
    </source>
</evidence>
<proteinExistence type="inferred from homology"/>
<evidence type="ECO:0000256" key="6">
    <source>
        <dbReference type="ARBA" id="ARBA00023077"/>
    </source>
</evidence>
<evidence type="ECO:0000256" key="2">
    <source>
        <dbReference type="ARBA" id="ARBA00022448"/>
    </source>
</evidence>
<dbReference type="SUPFAM" id="SSF56935">
    <property type="entry name" value="Porins"/>
    <property type="match status" value="1"/>
</dbReference>
<evidence type="ECO:0000256" key="3">
    <source>
        <dbReference type="ARBA" id="ARBA00022452"/>
    </source>
</evidence>
<evidence type="ECO:0000259" key="12">
    <source>
        <dbReference type="Pfam" id="PF00593"/>
    </source>
</evidence>
<dbReference type="InterPro" id="IPR000531">
    <property type="entry name" value="Beta-barrel_TonB"/>
</dbReference>
<dbReference type="RefSeq" id="WP_272749425.1">
    <property type="nucleotide sequence ID" value="NZ_JAQQKX010000017.1"/>
</dbReference>
<feature type="domain" description="TonB-dependent receptor-like beta-barrel" evidence="12">
    <location>
        <begin position="220"/>
        <end position="506"/>
    </location>
</feature>
<comment type="caution">
    <text evidence="14">The sequence shown here is derived from an EMBL/GenBank/DDBJ whole genome shotgun (WGS) entry which is preliminary data.</text>
</comment>
<evidence type="ECO:0000256" key="1">
    <source>
        <dbReference type="ARBA" id="ARBA00004571"/>
    </source>
</evidence>
<evidence type="ECO:0000256" key="5">
    <source>
        <dbReference type="ARBA" id="ARBA00022729"/>
    </source>
</evidence>
<dbReference type="InterPro" id="IPR012910">
    <property type="entry name" value="Plug_dom"/>
</dbReference>
<evidence type="ECO:0000256" key="10">
    <source>
        <dbReference type="RuleBase" id="RU003357"/>
    </source>
</evidence>
<dbReference type="InterPro" id="IPR036942">
    <property type="entry name" value="Beta-barrel_TonB_sf"/>
</dbReference>
<keyword evidence="8" id="KW-0675">Receptor</keyword>
<organism evidence="14 15">
    <name type="scientific">Asticcacaulis aquaticus</name>
    <dbReference type="NCBI Taxonomy" id="2984212"/>
    <lineage>
        <taxon>Bacteria</taxon>
        <taxon>Pseudomonadati</taxon>
        <taxon>Pseudomonadota</taxon>
        <taxon>Alphaproteobacteria</taxon>
        <taxon>Caulobacterales</taxon>
        <taxon>Caulobacteraceae</taxon>
        <taxon>Asticcacaulis</taxon>
    </lineage>
</organism>
<feature type="chain" id="PRO_5045604123" evidence="11">
    <location>
        <begin position="25"/>
        <end position="675"/>
    </location>
</feature>
<feature type="signal peptide" evidence="11">
    <location>
        <begin position="1"/>
        <end position="24"/>
    </location>
</feature>
<evidence type="ECO:0000259" key="13">
    <source>
        <dbReference type="Pfam" id="PF07715"/>
    </source>
</evidence>
<keyword evidence="9" id="KW-0998">Cell outer membrane</keyword>
<reference evidence="14 15" key="1">
    <citation type="submission" date="2023-01" db="EMBL/GenBank/DDBJ databases">
        <title>Novel species of the genus Asticcacaulis isolated from rivers.</title>
        <authorList>
            <person name="Lu H."/>
        </authorList>
    </citation>
    <scope>NUCLEOTIDE SEQUENCE [LARGE SCALE GENOMIC DNA]</scope>
    <source>
        <strain evidence="14 15">BYS171W</strain>
    </source>
</reference>
<evidence type="ECO:0000256" key="8">
    <source>
        <dbReference type="ARBA" id="ARBA00023170"/>
    </source>
</evidence>